<gene>
    <name evidence="1" type="ORF">PsorP6_012069</name>
</gene>
<sequence length="3335" mass="369368">MDRSGAERRSDSGAHEWTSSIAPIPTQSPRECPFPLDEMRDETVATMPRELELLLAPRSFSSSENDDVDEQSNDSRGIGVEEDDEMKSIEEEEDEDDEEDGERHAAAAARDMEWQENAQVTPCDVSIVSLRLMAQERGLDTTALSQWSVSHDGKVMDPAQHTYRSVRDAVRAYTHFMRGAMPREDMYDLAVLRRKVAQLDLPLVDGPIRVLALGTIVPEEHFYTSKKLFPIGYESLVNVQLTKPVTIAFRLRCKIVHGNQKKAPIFVVELENSTVVDIVFRSYVARKAWRKAFMHFESLVPEELVLVVKDSIVAVSVDEMGQPLDVLTSTSGEDGFGLLRRKITRVLEGLPQVLLCLEYQFSEERHPVTPDIHSKVRARLKSQLKKGLEIRSHWSKEEMTPQVAQETALLAEQSCGSDDIERIQEQKEKDERDADKRSVREVARKLLEIEIKAQEDAKEVQRQAKEVRKSAILEAKLQVARQKEARKESLRVAKEEEKRMREEEKELKRVLREKEKRKKLEEKETSMKRKIEELRQRRLMREEQKAILENGVVTSSSPRRFSESRKRKAALDSQSLRQQQLVLLQFVEEERDRRRQIRLWEKQSQVESDVWARVKAQYTESLPTRELLMEHELPKLHDVQDATFPAHVISDAVELESIPTEAHSDLLFTWDFLSTFTDCLKLTTRPSLSVFANLMTLSDGSSPVGDGDVDDDSMGLVFSSLHALLVKVLISEYFPLLQLGITLDEFHRTRPMNVFSWPELARQVCQVAMELKHPSVDDHMLKAIKGSKSYRDDSVTQPLRQKLYRRGKKLLQGLAFEDTRDEGETEHEPSRVTVASDAKPVAARASEYYGVVLVDGVLSRMKVGAKDQHLVVTELVGISDASLVKTNVTERLDENVDRMQVGDYLVCINGHDVRTASVEDWNELCTTLQTPHGLLLSSIAPGAKNATKHIATTQGSTKLKCCGFVLKLLRAKEIASPFNQPVDAELYPDYYASGDITEPMDLGTIAEKIEDDEYEHDDVDAFVDDVQLVWRNCYTYNSMKAEISHLAQKLAVIFERLMKEWVYTTVDLPMIAAEEDHCRKCRTIYAKDRLLLCDRCDAPYHTFCLNPALPAIPNGEWFCPVCLADASFSPQQFTKNRASSKKHVRHREREKLDLTELEKRLLCAIDLLSQENYASLSVTDRIKVLRVLCELIEETSVVQAVYHSLQEKANDVRKQLGDPLADIEREWDRFTPPFSSHGIEPTKTFLIDGVEQVLTDELLTYLEKKAKAELESQPLPVLPPRTSMNGDGESEQVNKGMDRNVDEQEEDNSDADENLVIEAFGDRFLDVAARSRPVCAFCGLEDGILNGPLHDCKQSPLTRETTLLHQYKVPEVVASEGSKVLSVRMCTTNDLARLRFEESAEGVQCFEREHTPTGVDSALGIIYAINDRVVCGLSRAMIQEHVESTPTPFLIYLTSLPGEAVRASVSIVKCFSLPLGLTLEVFDSYVFVQSYKSSVDVPVGFAELSGQIFPGDVVWAVNEVTLRYKSEAEADELLRRTNASDSFYAVFVRPPSAKMKEGLDAWQRMVYDVATQRAIENALRLDLIPSLSPGSTTYDVTFQDGPLGLALALEKRGVVVTSLNDHPDGKQGQASLSGQIRRGDLVEMVNGASYGPLSDLSQFTSWLLSLPRPLRLTFSRQGGAMAGLTPEDTSKRLVAVLETPSSLYKALKLPMSSLVKTYHIASLPLPFEAVQLLESLAVIATTGIVSCDKEEKNSSGRRVEIGDRIVGLNGQSIAGLSWATVQTLCAELAVSGAAYLHLTPFLRPTTLCQAHERCVESANVAWSECGVLFPRVQQARALETFLRWSIVPRTLAFGRCRYGFVYYRFVSDLERLFVLSRDHKWSVCATREQLVQLISYLEVHTLDAKIAAAIRRCFHGIVESEPLGTESVHGFVEDGPFAVAKEMVSVMDGDVEKIEALVKSRGRNYILGSFETQQEADAALERAELLIKKTGCPLLVANEMAVMQNTFPSSSLIASSPKANHVIQRVLMQKYELGNCMDGHGPTSMSQDVYQTMKRGLQSTRAMLSKTLEATSAGVYATGWPCVPLPKLDGDVHSSTFVAAQARYNEALKRKQSQRDGCYVSPRVDHVKRPRYVDSNAAARIQTSAGAFKRSLQTLVDQGRSMLTAWNRFAAAATVETTHALACACLSSFEEVKQVISRVVVHPQTSRPDPPTFVCLHHAFVMGLICAMATQALTTSRKTRADAALVKHLADAFATAILSCVDPSSLLRARALGCFATAAQQCAPSHRSHELSSAVHNVANFLLLFLRTTQYLGGAAFEDVSTCRPLFQASTQGVEALPASFVQQLQLLETIRLAYLRTTRKLQPLSPSTIQAGASADPSYALVDVQFGHGPLGVVINYSKHGTILVTEFTNDKNRMGQAQASGNVFVGDEVVAVNGKTLQAIGMEGFKTAVATSPRPLTVTFRRKRQPHTAGALNMGSSSPSEAQGMTGSRGPLTLNQQAQGTNECTRQGSSNRAGNSKLVSMDDTGLSGTATYDPAAVPAEFFGMSEPTMSLFPFPSAPSSQQMSDHYGGLASSGPSTEANVSGHAFSTTAIGAPTFEMLSNVYGSGETSAPMVETTTGDWPDVPESMIAQLFPSGAAPTMNETLPVDPIPLVSSTSQSTSETSTGTFEAFVAGNDVPVETSDGFDPSQVTYYDANETTYRGAQDFEIDPNRGKETTPHDMVHVQTEPDSPSLSQVTTPAQSDTDAERSSLQAASHALDHDAASLADGRHVAECGAPAAANPAIKPPRARIGDKKLETSGMWRRSSRVSRKSSNIADMYDPERAQSSHGKGGTASSHESGIEEPTDGDVGELATELLEAFRTTIRPRKQDVPRSLRLLGAQLLMMEAAIPRDAFRLGRWGRSIRAAWAEMVYTCDTAAILMEAVVFLEVTVDPEWLDPCWKASPLPSAKNAITTATIASVAMRLYSLDEAISYGRVKRASKRKHRTISRMSARQTQKSVIRCVNSTSAANGTTRSELPLFVSTLSPGVVALATKMIQKILEAQRERSWTTLRYRKARSEVAAIASLTEEQVEQWIQASLAQIAAAAEPSQSGRPGPPKRKQPSSHSSKTAGGARACSSRKRRAPTSATVSRSVAPPHDPEVVELRCYQMKTLEHCFPLGSAQDRTLRSRFEYILDLILGHELAGAFAAPVQGVPGYAAVIKHPMDLGTIKLRLCRGYYDQRFEQLVRDVNLVWDNCSTFNRRDAEIAKSATRLQSIFNRLFEQWITNVPLHTPVTHLASEELCRHCGQMHAQESMLLCDSCDAAYHAFCLAPRLPAIPPGNWYCPRCPVKRFTA</sequence>
<dbReference type="Proteomes" id="UP001163321">
    <property type="component" value="Chromosome 12"/>
</dbReference>
<evidence type="ECO:0000313" key="1">
    <source>
        <dbReference type="EMBL" id="KAI9919169.1"/>
    </source>
</evidence>
<dbReference type="EMBL" id="CM047591">
    <property type="protein sequence ID" value="KAI9919169.1"/>
    <property type="molecule type" value="Genomic_DNA"/>
</dbReference>
<proteinExistence type="predicted"/>
<keyword evidence="2" id="KW-1185">Reference proteome</keyword>
<accession>A0ACC0WK90</accession>
<name>A0ACC0WK90_9STRA</name>
<comment type="caution">
    <text evidence="1">The sequence shown here is derived from an EMBL/GenBank/DDBJ whole genome shotgun (WGS) entry which is preliminary data.</text>
</comment>
<reference evidence="1 2" key="1">
    <citation type="journal article" date="2022" name="bioRxiv">
        <title>The genome of the oomycete Peronosclerospora sorghi, a cosmopolitan pathogen of maize and sorghum, is inflated with dispersed pseudogenes.</title>
        <authorList>
            <person name="Fletcher K."/>
            <person name="Martin F."/>
            <person name="Isakeit T."/>
            <person name="Cavanaugh K."/>
            <person name="Magill C."/>
            <person name="Michelmore R."/>
        </authorList>
    </citation>
    <scope>NUCLEOTIDE SEQUENCE [LARGE SCALE GENOMIC DNA]</scope>
    <source>
        <strain evidence="1">P6</strain>
    </source>
</reference>
<evidence type="ECO:0000313" key="2">
    <source>
        <dbReference type="Proteomes" id="UP001163321"/>
    </source>
</evidence>
<protein>
    <submittedName>
        <fullName evidence="1">Uncharacterized protein</fullName>
    </submittedName>
</protein>
<organism evidence="1 2">
    <name type="scientific">Peronosclerospora sorghi</name>
    <dbReference type="NCBI Taxonomy" id="230839"/>
    <lineage>
        <taxon>Eukaryota</taxon>
        <taxon>Sar</taxon>
        <taxon>Stramenopiles</taxon>
        <taxon>Oomycota</taxon>
        <taxon>Peronosporomycetes</taxon>
        <taxon>Peronosporales</taxon>
        <taxon>Peronosporaceae</taxon>
        <taxon>Peronosclerospora</taxon>
    </lineage>
</organism>